<proteinExistence type="predicted"/>
<organism evidence="1">
    <name type="scientific">bioreactor metagenome</name>
    <dbReference type="NCBI Taxonomy" id="1076179"/>
    <lineage>
        <taxon>unclassified sequences</taxon>
        <taxon>metagenomes</taxon>
        <taxon>ecological metagenomes</taxon>
    </lineage>
</organism>
<protein>
    <submittedName>
        <fullName evidence="1">Uncharacterized protein</fullName>
    </submittedName>
</protein>
<sequence>MTSRRKRYSTESVSVETDLAEALTYLESLGVNRHKAMRRILGGIGTAARAQVRKAYKSQGLSKGTGALYKSITRRVIRSGKAVIVEAKAASDKTKVFYGYALAKGARITAKDGGHLTFQKDGKWVRVHSVKLPERDFVAAPVKNYLGTTAFKARLDQLVEKEVARIEKEKRR</sequence>
<gene>
    <name evidence="1" type="ORF">SDC9_92737</name>
</gene>
<name>A0A645A5D2_9ZZZZ</name>
<dbReference type="EMBL" id="VSSQ01011118">
    <property type="protein sequence ID" value="MPM46043.1"/>
    <property type="molecule type" value="Genomic_DNA"/>
</dbReference>
<dbReference type="AlphaFoldDB" id="A0A645A5D2"/>
<reference evidence="1" key="1">
    <citation type="submission" date="2019-08" db="EMBL/GenBank/DDBJ databases">
        <authorList>
            <person name="Kucharzyk K."/>
            <person name="Murdoch R.W."/>
            <person name="Higgins S."/>
            <person name="Loffler F."/>
        </authorList>
    </citation>
    <scope>NUCLEOTIDE SEQUENCE</scope>
</reference>
<evidence type="ECO:0000313" key="1">
    <source>
        <dbReference type="EMBL" id="MPM46043.1"/>
    </source>
</evidence>
<comment type="caution">
    <text evidence="1">The sequence shown here is derived from an EMBL/GenBank/DDBJ whole genome shotgun (WGS) entry which is preliminary data.</text>
</comment>
<accession>A0A645A5D2</accession>